<evidence type="ECO:0000313" key="1">
    <source>
        <dbReference type="EMBL" id="MPC97289.1"/>
    </source>
</evidence>
<reference evidence="1" key="1">
    <citation type="submission" date="2019-05" db="EMBL/GenBank/DDBJ databases">
        <title>Another draft genome of Portunus trituberculatus and its Hox gene families provides insights of decapod evolution.</title>
        <authorList>
            <person name="Jeong J.-H."/>
            <person name="Song I."/>
            <person name="Kim S."/>
            <person name="Choi T."/>
            <person name="Kim D."/>
            <person name="Ryu S."/>
            <person name="Kim W."/>
        </authorList>
    </citation>
    <scope>NUCLEOTIDE SEQUENCE [LARGE SCALE GENOMIC DNA]</scope>
    <source>
        <tissue evidence="1">Muscle</tissue>
    </source>
</reference>
<evidence type="ECO:0000313" key="2">
    <source>
        <dbReference type="Proteomes" id="UP000324222"/>
    </source>
</evidence>
<dbReference type="AlphaFoldDB" id="A0A5B7JQY9"/>
<name>A0A5B7JQY9_PORTR</name>
<accession>A0A5B7JQY9</accession>
<organism evidence="1 2">
    <name type="scientific">Portunus trituberculatus</name>
    <name type="common">Swimming crab</name>
    <name type="synonym">Neptunus trituberculatus</name>
    <dbReference type="NCBI Taxonomy" id="210409"/>
    <lineage>
        <taxon>Eukaryota</taxon>
        <taxon>Metazoa</taxon>
        <taxon>Ecdysozoa</taxon>
        <taxon>Arthropoda</taxon>
        <taxon>Crustacea</taxon>
        <taxon>Multicrustacea</taxon>
        <taxon>Malacostraca</taxon>
        <taxon>Eumalacostraca</taxon>
        <taxon>Eucarida</taxon>
        <taxon>Decapoda</taxon>
        <taxon>Pleocyemata</taxon>
        <taxon>Brachyura</taxon>
        <taxon>Eubrachyura</taxon>
        <taxon>Portunoidea</taxon>
        <taxon>Portunidae</taxon>
        <taxon>Portuninae</taxon>
        <taxon>Portunus</taxon>
    </lineage>
</organism>
<keyword evidence="2" id="KW-1185">Reference proteome</keyword>
<protein>
    <submittedName>
        <fullName evidence="1">Uncharacterized protein</fullName>
    </submittedName>
</protein>
<dbReference type="Proteomes" id="UP000324222">
    <property type="component" value="Unassembled WGS sequence"/>
</dbReference>
<dbReference type="EMBL" id="VSRR010109284">
    <property type="protein sequence ID" value="MPC97289.1"/>
    <property type="molecule type" value="Genomic_DNA"/>
</dbReference>
<comment type="caution">
    <text evidence="1">The sequence shown here is derived from an EMBL/GenBank/DDBJ whole genome shotgun (WGS) entry which is preliminary data.</text>
</comment>
<gene>
    <name evidence="1" type="ORF">E2C01_092594</name>
</gene>
<proteinExistence type="predicted"/>
<sequence>MSRELCFFRSLRLEAPPRPNIQTAENSLDSKDWPLLCCPGFTLYLLPGVVNESVSSVGETPVLVRLVFLWPSLRLEGDSW</sequence>